<evidence type="ECO:0000313" key="3">
    <source>
        <dbReference type="Proteomes" id="UP000192333"/>
    </source>
</evidence>
<dbReference type="AlphaFoldDB" id="A0A1W2GYH7"/>
<evidence type="ECO:0000259" key="1">
    <source>
        <dbReference type="PROSITE" id="PS50943"/>
    </source>
</evidence>
<dbReference type="GO" id="GO:0003677">
    <property type="term" value="F:DNA binding"/>
    <property type="evidence" value="ECO:0007669"/>
    <property type="project" value="InterPro"/>
</dbReference>
<name>A0A1W2GYH7_9BACT</name>
<dbReference type="InterPro" id="IPR010982">
    <property type="entry name" value="Lambda_DNA-bd_dom_sf"/>
</dbReference>
<proteinExistence type="predicted"/>
<accession>A0A1W2GYH7</accession>
<gene>
    <name evidence="2" type="ORF">SAMN00777080_0291</name>
</gene>
<dbReference type="InterPro" id="IPR001387">
    <property type="entry name" value="Cro/C1-type_HTH"/>
</dbReference>
<dbReference type="STRING" id="758820.SAMN00777080_0291"/>
<protein>
    <submittedName>
        <fullName evidence="2">Helix-turn-helix</fullName>
    </submittedName>
</protein>
<sequence length="69" mass="7835">MNSFGEKIRKLRLEKGMPLRTVGAFLDIDQALIRKAVRGIRKLSKEQVIRLAGLFEIPASELLVPWMAD</sequence>
<dbReference type="RefSeq" id="WP_084118622.1">
    <property type="nucleotide sequence ID" value="NZ_LT838813.1"/>
</dbReference>
<dbReference type="EMBL" id="LT838813">
    <property type="protein sequence ID" value="SMD41760.1"/>
    <property type="molecule type" value="Genomic_DNA"/>
</dbReference>
<keyword evidence="3" id="KW-1185">Reference proteome</keyword>
<dbReference type="SUPFAM" id="SSF47413">
    <property type="entry name" value="lambda repressor-like DNA-binding domains"/>
    <property type="match status" value="1"/>
</dbReference>
<organism evidence="2 3">
    <name type="scientific">Aquiflexum balticum DSM 16537</name>
    <dbReference type="NCBI Taxonomy" id="758820"/>
    <lineage>
        <taxon>Bacteria</taxon>
        <taxon>Pseudomonadati</taxon>
        <taxon>Bacteroidota</taxon>
        <taxon>Cytophagia</taxon>
        <taxon>Cytophagales</taxon>
        <taxon>Cyclobacteriaceae</taxon>
        <taxon>Aquiflexum</taxon>
    </lineage>
</organism>
<dbReference type="Pfam" id="PF01381">
    <property type="entry name" value="HTH_3"/>
    <property type="match status" value="1"/>
</dbReference>
<dbReference type="Proteomes" id="UP000192333">
    <property type="component" value="Chromosome I"/>
</dbReference>
<dbReference type="OrthoDB" id="4762426at2"/>
<dbReference type="PROSITE" id="PS50943">
    <property type="entry name" value="HTH_CROC1"/>
    <property type="match status" value="1"/>
</dbReference>
<feature type="domain" description="HTH cro/C1-type" evidence="1">
    <location>
        <begin position="8"/>
        <end position="62"/>
    </location>
</feature>
<dbReference type="CDD" id="cd00093">
    <property type="entry name" value="HTH_XRE"/>
    <property type="match status" value="1"/>
</dbReference>
<reference evidence="3" key="1">
    <citation type="submission" date="2017-04" db="EMBL/GenBank/DDBJ databases">
        <authorList>
            <person name="Varghese N."/>
            <person name="Submissions S."/>
        </authorList>
    </citation>
    <scope>NUCLEOTIDE SEQUENCE [LARGE SCALE GENOMIC DNA]</scope>
    <source>
        <strain evidence="3">DSM 16537</strain>
    </source>
</reference>
<dbReference type="Gene3D" id="1.10.260.40">
    <property type="entry name" value="lambda repressor-like DNA-binding domains"/>
    <property type="match status" value="1"/>
</dbReference>
<dbReference type="SMART" id="SM00530">
    <property type="entry name" value="HTH_XRE"/>
    <property type="match status" value="1"/>
</dbReference>
<evidence type="ECO:0000313" key="2">
    <source>
        <dbReference type="EMBL" id="SMD41760.1"/>
    </source>
</evidence>